<reference evidence="2" key="1">
    <citation type="submission" date="2023-03" db="EMBL/GenBank/DDBJ databases">
        <title>Massive genome expansion in bonnet fungi (Mycena s.s.) driven by repeated elements and novel gene families across ecological guilds.</title>
        <authorList>
            <consortium name="Lawrence Berkeley National Laboratory"/>
            <person name="Harder C.B."/>
            <person name="Miyauchi S."/>
            <person name="Viragh M."/>
            <person name="Kuo A."/>
            <person name="Thoen E."/>
            <person name="Andreopoulos B."/>
            <person name="Lu D."/>
            <person name="Skrede I."/>
            <person name="Drula E."/>
            <person name="Henrissat B."/>
            <person name="Morin E."/>
            <person name="Kohler A."/>
            <person name="Barry K."/>
            <person name="LaButti K."/>
            <person name="Morin E."/>
            <person name="Salamov A."/>
            <person name="Lipzen A."/>
            <person name="Mereny Z."/>
            <person name="Hegedus B."/>
            <person name="Baldrian P."/>
            <person name="Stursova M."/>
            <person name="Weitz H."/>
            <person name="Taylor A."/>
            <person name="Grigoriev I.V."/>
            <person name="Nagy L.G."/>
            <person name="Martin F."/>
            <person name="Kauserud H."/>
        </authorList>
    </citation>
    <scope>NUCLEOTIDE SEQUENCE</scope>
    <source>
        <strain evidence="2">CBHHK002</strain>
    </source>
</reference>
<proteinExistence type="predicted"/>
<accession>A0AAD6Z8B3</accession>
<evidence type="ECO:0000256" key="1">
    <source>
        <dbReference type="SAM" id="SignalP"/>
    </source>
</evidence>
<name>A0AAD6Z8B3_9AGAR</name>
<protein>
    <submittedName>
        <fullName evidence="2">Uncharacterized protein</fullName>
    </submittedName>
</protein>
<organism evidence="2 3">
    <name type="scientific">Mycena albidolilacea</name>
    <dbReference type="NCBI Taxonomy" id="1033008"/>
    <lineage>
        <taxon>Eukaryota</taxon>
        <taxon>Fungi</taxon>
        <taxon>Dikarya</taxon>
        <taxon>Basidiomycota</taxon>
        <taxon>Agaricomycotina</taxon>
        <taxon>Agaricomycetes</taxon>
        <taxon>Agaricomycetidae</taxon>
        <taxon>Agaricales</taxon>
        <taxon>Marasmiineae</taxon>
        <taxon>Mycenaceae</taxon>
        <taxon>Mycena</taxon>
    </lineage>
</organism>
<feature type="chain" id="PRO_5041984301" evidence="1">
    <location>
        <begin position="23"/>
        <end position="132"/>
    </location>
</feature>
<keyword evidence="3" id="KW-1185">Reference proteome</keyword>
<evidence type="ECO:0000313" key="2">
    <source>
        <dbReference type="EMBL" id="KAJ7312325.1"/>
    </source>
</evidence>
<gene>
    <name evidence="2" type="ORF">DFH08DRAFT_943691</name>
</gene>
<dbReference type="AlphaFoldDB" id="A0AAD6Z8B3"/>
<dbReference type="EMBL" id="JARIHO010000073">
    <property type="protein sequence ID" value="KAJ7312325.1"/>
    <property type="molecule type" value="Genomic_DNA"/>
</dbReference>
<keyword evidence="1" id="KW-0732">Signal</keyword>
<comment type="caution">
    <text evidence="2">The sequence shown here is derived from an EMBL/GenBank/DDBJ whole genome shotgun (WGS) entry which is preliminary data.</text>
</comment>
<sequence>MPKRPGAYLVVFVYISLPFCHHITMSPSSSCPCHLGHERLLAAAKQHLEQNKKARLRMAQKRADLKLRSPEEQELAAQRSRVYRARYRQKNHQAVLRGESERRRKIYIERYGESAYKDYVERREGKRMGQES</sequence>
<dbReference type="Proteomes" id="UP001218218">
    <property type="component" value="Unassembled WGS sequence"/>
</dbReference>
<feature type="signal peptide" evidence="1">
    <location>
        <begin position="1"/>
        <end position="22"/>
    </location>
</feature>
<evidence type="ECO:0000313" key="3">
    <source>
        <dbReference type="Proteomes" id="UP001218218"/>
    </source>
</evidence>